<dbReference type="Pfam" id="PF13541">
    <property type="entry name" value="ChlI"/>
    <property type="match status" value="1"/>
</dbReference>
<dbReference type="NCBIfam" id="TIGR00368">
    <property type="entry name" value="YifB family Mg chelatase-like AAA ATPase"/>
    <property type="match status" value="1"/>
</dbReference>
<dbReference type="PANTHER" id="PTHR32039:SF7">
    <property type="entry name" value="COMPETENCE PROTEIN COMM"/>
    <property type="match status" value="1"/>
</dbReference>
<feature type="domain" description="AAA+ ATPase" evidence="2">
    <location>
        <begin position="221"/>
        <end position="352"/>
    </location>
</feature>
<evidence type="ECO:0000313" key="4">
    <source>
        <dbReference type="Proteomes" id="UP000198855"/>
    </source>
</evidence>
<gene>
    <name evidence="3" type="ORF">SAMN05216378_0962</name>
</gene>
<proteinExistence type="inferred from homology"/>
<dbReference type="SMART" id="SM00382">
    <property type="entry name" value="AAA"/>
    <property type="match status" value="1"/>
</dbReference>
<organism evidence="3 4">
    <name type="scientific">Paenibacillus catalpae</name>
    <dbReference type="NCBI Taxonomy" id="1045775"/>
    <lineage>
        <taxon>Bacteria</taxon>
        <taxon>Bacillati</taxon>
        <taxon>Bacillota</taxon>
        <taxon>Bacilli</taxon>
        <taxon>Bacillales</taxon>
        <taxon>Paenibacillaceae</taxon>
        <taxon>Paenibacillus</taxon>
    </lineage>
</organism>
<dbReference type="InterPro" id="IPR020568">
    <property type="entry name" value="Ribosomal_Su5_D2-typ_SF"/>
</dbReference>
<dbReference type="RefSeq" id="WP_091181546.1">
    <property type="nucleotide sequence ID" value="NZ_FOMT01000001.1"/>
</dbReference>
<dbReference type="OrthoDB" id="9813147at2"/>
<evidence type="ECO:0000313" key="3">
    <source>
        <dbReference type="EMBL" id="SFD67922.1"/>
    </source>
</evidence>
<dbReference type="GO" id="GO:0005524">
    <property type="term" value="F:ATP binding"/>
    <property type="evidence" value="ECO:0007669"/>
    <property type="project" value="InterPro"/>
</dbReference>
<reference evidence="4" key="1">
    <citation type="submission" date="2016-10" db="EMBL/GenBank/DDBJ databases">
        <authorList>
            <person name="Varghese N."/>
            <person name="Submissions S."/>
        </authorList>
    </citation>
    <scope>NUCLEOTIDE SEQUENCE [LARGE SCALE GENOMIC DNA]</scope>
    <source>
        <strain evidence="4">CGMCC 1.10784</strain>
    </source>
</reference>
<keyword evidence="4" id="KW-1185">Reference proteome</keyword>
<comment type="similarity">
    <text evidence="1">Belongs to the Mg-chelatase subunits D/I family. ComM subfamily.</text>
</comment>
<dbReference type="SUPFAM" id="SSF52540">
    <property type="entry name" value="P-loop containing nucleoside triphosphate hydrolases"/>
    <property type="match status" value="1"/>
</dbReference>
<dbReference type="Proteomes" id="UP000198855">
    <property type="component" value="Unassembled WGS sequence"/>
</dbReference>
<dbReference type="InterPro" id="IPR045006">
    <property type="entry name" value="CHLI-like"/>
</dbReference>
<dbReference type="InterPro" id="IPR027417">
    <property type="entry name" value="P-loop_NTPase"/>
</dbReference>
<evidence type="ECO:0000256" key="1">
    <source>
        <dbReference type="ARBA" id="ARBA00006354"/>
    </source>
</evidence>
<dbReference type="InterPro" id="IPR003593">
    <property type="entry name" value="AAA+_ATPase"/>
</dbReference>
<dbReference type="InterPro" id="IPR014721">
    <property type="entry name" value="Ribsml_uS5_D2-typ_fold_subgr"/>
</dbReference>
<sequence>MFSLMHSSSVLGVEGKGISVEVDIASGLPQVSVVGLPDPAVRESVERVRAAIKNSGFSFPLDRITVNLAPADLRKEGTAFDLAIAAGILTASGQLEARPFGQTMLIGELSLNGEIRPVPGVLAMIEQAKRSGIRKVLLPLANAREAAWITDMELYAITHLKELLTPNKGAEAWSDIRFDAAASRLNASAAAEEEHAEGYSDYSDVYGQQQAKRALLIAAAGKHNILFAGPPGTGKTMMIRRLPGILPPLTEEEALEVTKIYSAAGKLSTDARGLIRIAPFRSPHHTISAGGLIGGGSVPKPGEVTLAHHGVLYLDELPEFSRTVLEVLRQPLEDGIVTIARSRAVFHFPAKLMLAVSFNPCPCGYAGHETTEKRCTCSDSAIAKYRSKMSGPLLDRIDIQLEVPRPIELEGGSGDAPAVGSAQMRQQVLQARARREQRDNELGLKSGMRLSGTALRRSILMKKEAFELLDNALTVLNISMRAYDRILRLARTIADVEGSEWVEDVHLAEAIQYRRLDL</sequence>
<name>A0A1I1UAR5_9BACL</name>
<dbReference type="InterPro" id="IPR025158">
    <property type="entry name" value="Mg_chelat-rel_C"/>
</dbReference>
<dbReference type="Pfam" id="PF01078">
    <property type="entry name" value="Mg_chelatase"/>
    <property type="match status" value="1"/>
</dbReference>
<dbReference type="AlphaFoldDB" id="A0A1I1UAR5"/>
<dbReference type="Gene3D" id="3.30.230.10">
    <property type="match status" value="1"/>
</dbReference>
<dbReference type="Pfam" id="PF13335">
    <property type="entry name" value="Mg_chelatase_C"/>
    <property type="match status" value="1"/>
</dbReference>
<dbReference type="EMBL" id="FOMT01000001">
    <property type="protein sequence ID" value="SFD67922.1"/>
    <property type="molecule type" value="Genomic_DNA"/>
</dbReference>
<dbReference type="Gene3D" id="3.40.50.300">
    <property type="entry name" value="P-loop containing nucleotide triphosphate hydrolases"/>
    <property type="match status" value="1"/>
</dbReference>
<dbReference type="STRING" id="1045775.SAMN05216378_0962"/>
<accession>A0A1I1UAR5</accession>
<protein>
    <submittedName>
        <fullName evidence="3">Magnesium chelatase family protein</fullName>
    </submittedName>
</protein>
<dbReference type="InterPro" id="IPR004482">
    <property type="entry name" value="Mg_chelat-rel"/>
</dbReference>
<dbReference type="PANTHER" id="PTHR32039">
    <property type="entry name" value="MAGNESIUM-CHELATASE SUBUNIT CHLI"/>
    <property type="match status" value="1"/>
</dbReference>
<dbReference type="SUPFAM" id="SSF54211">
    <property type="entry name" value="Ribosomal protein S5 domain 2-like"/>
    <property type="match status" value="1"/>
</dbReference>
<evidence type="ECO:0000259" key="2">
    <source>
        <dbReference type="SMART" id="SM00382"/>
    </source>
</evidence>
<dbReference type="InterPro" id="IPR000523">
    <property type="entry name" value="Mg_chelatse_chII-like_cat_dom"/>
</dbReference>